<feature type="region of interest" description="Disordered" evidence="6">
    <location>
        <begin position="445"/>
        <end position="481"/>
    </location>
</feature>
<dbReference type="PROSITE" id="PS00674">
    <property type="entry name" value="AAA"/>
    <property type="match status" value="1"/>
</dbReference>
<dbReference type="Gene3D" id="1.10.8.60">
    <property type="match status" value="1"/>
</dbReference>
<comment type="caution">
    <text evidence="8">The sequence shown here is derived from an EMBL/GenBank/DDBJ whole genome shotgun (WGS) entry which is preliminary data.</text>
</comment>
<feature type="compositionally biased region" description="Low complexity" evidence="6">
    <location>
        <begin position="1025"/>
        <end position="1035"/>
    </location>
</feature>
<gene>
    <name evidence="8" type="ORF">BCR34DRAFT_624388</name>
</gene>
<proteinExistence type="predicted"/>
<feature type="region of interest" description="Disordered" evidence="6">
    <location>
        <begin position="355"/>
        <end position="381"/>
    </location>
</feature>
<dbReference type="GO" id="GO:0005741">
    <property type="term" value="C:mitochondrial outer membrane"/>
    <property type="evidence" value="ECO:0007669"/>
    <property type="project" value="UniProtKB-SubCell"/>
</dbReference>
<evidence type="ECO:0000313" key="9">
    <source>
        <dbReference type="Proteomes" id="UP000193144"/>
    </source>
</evidence>
<feature type="compositionally biased region" description="Polar residues" evidence="6">
    <location>
        <begin position="407"/>
        <end position="423"/>
    </location>
</feature>
<reference evidence="8 9" key="1">
    <citation type="submission" date="2016-07" db="EMBL/GenBank/DDBJ databases">
        <title>Pervasive Adenine N6-methylation of Active Genes in Fungi.</title>
        <authorList>
            <consortium name="DOE Joint Genome Institute"/>
            <person name="Mondo S.J."/>
            <person name="Dannebaum R.O."/>
            <person name="Kuo R.C."/>
            <person name="Labutti K."/>
            <person name="Haridas S."/>
            <person name="Kuo A."/>
            <person name="Salamov A."/>
            <person name="Ahrendt S.R."/>
            <person name="Lipzen A."/>
            <person name="Sullivan W."/>
            <person name="Andreopoulos W.B."/>
            <person name="Clum A."/>
            <person name="Lindquist E."/>
            <person name="Daum C."/>
            <person name="Ramamoorthy G.K."/>
            <person name="Gryganskyi A."/>
            <person name="Culley D."/>
            <person name="Magnuson J.K."/>
            <person name="James T.Y."/>
            <person name="O'Malley M.A."/>
            <person name="Stajich J.E."/>
            <person name="Spatafora J.W."/>
            <person name="Visel A."/>
            <person name="Grigoriev I.V."/>
        </authorList>
    </citation>
    <scope>NUCLEOTIDE SEQUENCE [LARGE SCALE GENOMIC DNA]</scope>
    <source>
        <strain evidence="8 9">CBS 115471</strain>
    </source>
</reference>
<keyword evidence="2" id="KW-0547">Nucleotide-binding</keyword>
<keyword evidence="3" id="KW-0472">Membrane</keyword>
<keyword evidence="9" id="KW-1185">Reference proteome</keyword>
<feature type="compositionally biased region" description="Polar residues" evidence="6">
    <location>
        <begin position="472"/>
        <end position="481"/>
    </location>
</feature>
<evidence type="ECO:0000256" key="2">
    <source>
        <dbReference type="ARBA" id="ARBA00022741"/>
    </source>
</evidence>
<name>A0A1Y1ZQ78_9PLEO</name>
<dbReference type="Pfam" id="PF24581">
    <property type="entry name" value="DUF7608"/>
    <property type="match status" value="1"/>
</dbReference>
<dbReference type="OrthoDB" id="39734at2759"/>
<dbReference type="InterPro" id="IPR056027">
    <property type="entry name" value="DUF7608"/>
</dbReference>
<dbReference type="InterPro" id="IPR003959">
    <property type="entry name" value="ATPase_AAA_core"/>
</dbReference>
<evidence type="ECO:0000256" key="4">
    <source>
        <dbReference type="ARBA" id="ARBA00022840"/>
    </source>
</evidence>
<dbReference type="PANTHER" id="PTHR45644">
    <property type="entry name" value="AAA ATPASE, PUTATIVE (AFU_ORTHOLOGUE AFUA_2G12920)-RELATED-RELATED"/>
    <property type="match status" value="1"/>
</dbReference>
<comment type="subcellular location">
    <subcellularLocation>
        <location evidence="1">Mitochondrion outer membrane</location>
        <topology evidence="1">Single-pass membrane protein</topology>
    </subcellularLocation>
</comment>
<accession>A0A1Y1ZQ78</accession>
<dbReference type="InterPro" id="IPR027417">
    <property type="entry name" value="P-loop_NTPase"/>
</dbReference>
<dbReference type="SMART" id="SM00382">
    <property type="entry name" value="AAA"/>
    <property type="match status" value="1"/>
</dbReference>
<evidence type="ECO:0000256" key="3">
    <source>
        <dbReference type="ARBA" id="ARBA00022787"/>
    </source>
</evidence>
<evidence type="ECO:0000259" key="7">
    <source>
        <dbReference type="SMART" id="SM00382"/>
    </source>
</evidence>
<dbReference type="EMBL" id="MCFA01000052">
    <property type="protein sequence ID" value="ORY12354.1"/>
    <property type="molecule type" value="Genomic_DNA"/>
</dbReference>
<dbReference type="InterPro" id="IPR051701">
    <property type="entry name" value="Mito_OM_Translocase_MSP1"/>
</dbReference>
<protein>
    <recommendedName>
        <fullName evidence="7">AAA+ ATPase domain-containing protein</fullName>
    </recommendedName>
</protein>
<dbReference type="GO" id="GO:0005524">
    <property type="term" value="F:ATP binding"/>
    <property type="evidence" value="ECO:0007669"/>
    <property type="project" value="UniProtKB-KW"/>
</dbReference>
<dbReference type="GO" id="GO:0016887">
    <property type="term" value="F:ATP hydrolysis activity"/>
    <property type="evidence" value="ECO:0007669"/>
    <property type="project" value="InterPro"/>
</dbReference>
<feature type="domain" description="AAA+ ATPase" evidence="7">
    <location>
        <begin position="815"/>
        <end position="949"/>
    </location>
</feature>
<dbReference type="InterPro" id="IPR041569">
    <property type="entry name" value="AAA_lid_3"/>
</dbReference>
<evidence type="ECO:0000256" key="1">
    <source>
        <dbReference type="ARBA" id="ARBA00004572"/>
    </source>
</evidence>
<dbReference type="SUPFAM" id="SSF52540">
    <property type="entry name" value="P-loop containing nucleoside triphosphate hydrolases"/>
    <property type="match status" value="1"/>
</dbReference>
<dbReference type="InterPro" id="IPR003593">
    <property type="entry name" value="AAA+_ATPase"/>
</dbReference>
<feature type="region of interest" description="Disordered" evidence="6">
    <location>
        <begin position="399"/>
        <end position="423"/>
    </location>
</feature>
<dbReference type="Proteomes" id="UP000193144">
    <property type="component" value="Unassembled WGS sequence"/>
</dbReference>
<dbReference type="STRING" id="1231657.A0A1Y1ZQ78"/>
<feature type="region of interest" description="Disordered" evidence="6">
    <location>
        <begin position="1101"/>
        <end position="1129"/>
    </location>
</feature>
<keyword evidence="4" id="KW-0067">ATP-binding</keyword>
<dbReference type="Gene3D" id="3.40.50.300">
    <property type="entry name" value="P-loop containing nucleotide triphosphate hydrolases"/>
    <property type="match status" value="1"/>
</dbReference>
<feature type="region of interest" description="Disordered" evidence="6">
    <location>
        <begin position="1017"/>
        <end position="1057"/>
    </location>
</feature>
<organism evidence="8 9">
    <name type="scientific">Clohesyomyces aquaticus</name>
    <dbReference type="NCBI Taxonomy" id="1231657"/>
    <lineage>
        <taxon>Eukaryota</taxon>
        <taxon>Fungi</taxon>
        <taxon>Dikarya</taxon>
        <taxon>Ascomycota</taxon>
        <taxon>Pezizomycotina</taxon>
        <taxon>Dothideomycetes</taxon>
        <taxon>Pleosporomycetidae</taxon>
        <taxon>Pleosporales</taxon>
        <taxon>Lindgomycetaceae</taxon>
        <taxon>Clohesyomyces</taxon>
    </lineage>
</organism>
<dbReference type="Pfam" id="PF00004">
    <property type="entry name" value="AAA"/>
    <property type="match status" value="1"/>
</dbReference>
<keyword evidence="3" id="KW-1000">Mitochondrion outer membrane</keyword>
<evidence type="ECO:0000256" key="5">
    <source>
        <dbReference type="ARBA" id="ARBA00023128"/>
    </source>
</evidence>
<dbReference type="InterPro" id="IPR003960">
    <property type="entry name" value="ATPase_AAA_CS"/>
</dbReference>
<dbReference type="Pfam" id="PF17862">
    <property type="entry name" value="AAA_lid_3"/>
    <property type="match status" value="1"/>
</dbReference>
<evidence type="ECO:0000256" key="6">
    <source>
        <dbReference type="SAM" id="MobiDB-lite"/>
    </source>
</evidence>
<feature type="compositionally biased region" description="Basic and acidic residues" evidence="6">
    <location>
        <begin position="1116"/>
        <end position="1129"/>
    </location>
</feature>
<dbReference type="PANTHER" id="PTHR45644:SF56">
    <property type="entry name" value="AAA ATPASE, PUTATIVE (AFU_ORTHOLOGUE AFUA_2G12920)-RELATED"/>
    <property type="match status" value="1"/>
</dbReference>
<sequence>MYAAIRPALRSVSKVRSPAKLIQNRRYPLSIRPRSFHSSISLAKASDPPPTPEKQPLDNNDADKKSRGTEGAGQTDAEATTEDPELLAQKLQRSREMTRRYSSALKRSQRRNRAQDMPPVPIPTWFLEHKVTLREEVDSAKKLDTGARVYSVSLRNKLSGEQATCSLPLLKSGRDSANLHALVRETFGAHLSEKQREQFLRALVQINSDADFEQLLKRDDILKAVHSPPEGLPKTEAVSSPEIVPSVVLSELQATIAACLTSTHAQLDDYNSTSKTNLILHTPSDEHEEFLKSLVLSIAAGLEADVVSLDAQDLAQLAGDYLGEGSSPQSIRALGYDTYQLNSDLAGDVAEWEMDEANEDEQPEAAPRPEISSVPPRLPPGMFQHLKEVMQRLKREYSSDAEGFTREASNTSPSGRSQSPSEVQLQDLKLSTLLQALLDAPETKRTHIPVSVGKSQPSTTKEERDGPKFFDPSTTTDGAELDFTSSLPTELEKRNSLFVRLRSTLPTPRNLHNARIIYVSDFKQLQATNYGSRLIQKLEEVVQRRRSEGDQIMIIGGTDSLDLIPELSASAVHNLQSDAESGSYRTIVVPVVKGELEGVQSHAVREIASKKPGEMALKRAKEMALGKGLSSSQQNRYRRINLRHIQQMLHSLDQVTCSSIASYDAIGGQAAHFGPIFPESYSWKTLSYDEVHRVALTALGLFRLDNSTSGFSWVHVALAAGLLRASDNMKFIFIRDKHARQTRPDQPQVDMVGISMTASKHEKRLMHGIINPDQIKTTFDHVHVPKETIEAIRTLTSLSLLRPDAFDYGVLATDKISGVLLYGPPGTGKTLLAKAVAKESGSSVLEVSGSEINDKYVGEGEKNVRAIFTLAQKLSPCIVFLDEADAIFASRDEARQRVSHRDILNQFLKEWDGLNNASVFVMVASNRPFDLDDAVIRRLPRRLLVDLPTPEDRKKILEIHLRGEQLHKSVDLEELSKRTPLYSGSDLKNVAVSAALACVREENEQAAIAAAKAAAEEENLKSESQDSSAESPESEPATKRSESEPQSQDPPTLVFGRKYDFPEKRVLHSRHFDKALQEISASISEDMSSLNAIKKFDEQYGDRKGRRKKNAYGFGIHEDKTERSARVRK</sequence>
<dbReference type="AlphaFoldDB" id="A0A1Y1ZQ78"/>
<feature type="region of interest" description="Disordered" evidence="6">
    <location>
        <begin position="40"/>
        <end position="118"/>
    </location>
</feature>
<evidence type="ECO:0000313" key="8">
    <source>
        <dbReference type="EMBL" id="ORY12354.1"/>
    </source>
</evidence>
<keyword evidence="5" id="KW-0496">Mitochondrion</keyword>